<dbReference type="InterPro" id="IPR028979">
    <property type="entry name" value="Ser_kin/Pase_Hpr-like_N_sf"/>
</dbReference>
<dbReference type="RefSeq" id="WP_110461218.1">
    <property type="nucleotide sequence ID" value="NZ_QKMR01000005.1"/>
</dbReference>
<gene>
    <name evidence="2" type="ORF">LY28_01155</name>
</gene>
<accession>A0A318XRN3</accession>
<evidence type="ECO:0000259" key="1">
    <source>
        <dbReference type="Pfam" id="PF07085"/>
    </source>
</evidence>
<dbReference type="InterPro" id="IPR010766">
    <property type="entry name" value="DRTGG"/>
</dbReference>
<evidence type="ECO:0000313" key="2">
    <source>
        <dbReference type="EMBL" id="PYG88796.1"/>
    </source>
</evidence>
<sequence length="110" mass="11842">MKIAELLAGIGGRLLTQSAADTLIIENVYICDLLSWVMSHAQKGDAWITVLTNVNVPAVAMLTDVACVIIPEGIEVGELTIKKAKENNITIISSPYSAFEICRAIIKNEA</sequence>
<dbReference type="EMBL" id="QKMR01000005">
    <property type="protein sequence ID" value="PYG88796.1"/>
    <property type="molecule type" value="Genomic_DNA"/>
</dbReference>
<feature type="domain" description="DRTGG" evidence="1">
    <location>
        <begin position="6"/>
        <end position="105"/>
    </location>
</feature>
<keyword evidence="3" id="KW-1185">Reference proteome</keyword>
<comment type="caution">
    <text evidence="2">The sequence shown here is derived from an EMBL/GenBank/DDBJ whole genome shotgun (WGS) entry which is preliminary data.</text>
</comment>
<dbReference type="Proteomes" id="UP000248132">
    <property type="component" value="Unassembled WGS sequence"/>
</dbReference>
<dbReference type="SUPFAM" id="SSF75138">
    <property type="entry name" value="HprK N-terminal domain-like"/>
    <property type="match status" value="1"/>
</dbReference>
<dbReference type="OrthoDB" id="9800356at2"/>
<protein>
    <submittedName>
        <fullName evidence="2">DRTGG domain-containing protein</fullName>
    </submittedName>
</protein>
<organism evidence="2 3">
    <name type="scientific">Ruminiclostridium sufflavum DSM 19573</name>
    <dbReference type="NCBI Taxonomy" id="1121337"/>
    <lineage>
        <taxon>Bacteria</taxon>
        <taxon>Bacillati</taxon>
        <taxon>Bacillota</taxon>
        <taxon>Clostridia</taxon>
        <taxon>Eubacteriales</taxon>
        <taxon>Oscillospiraceae</taxon>
        <taxon>Ruminiclostridium</taxon>
    </lineage>
</organism>
<name>A0A318XRN3_9FIRM</name>
<evidence type="ECO:0000313" key="3">
    <source>
        <dbReference type="Proteomes" id="UP000248132"/>
    </source>
</evidence>
<proteinExistence type="predicted"/>
<dbReference type="AlphaFoldDB" id="A0A318XRN3"/>
<reference evidence="2 3" key="1">
    <citation type="submission" date="2018-06" db="EMBL/GenBank/DDBJ databases">
        <title>Genomic Encyclopedia of Type Strains, Phase I: the one thousand microbial genomes (KMG-I) project.</title>
        <authorList>
            <person name="Kyrpides N."/>
        </authorList>
    </citation>
    <scope>NUCLEOTIDE SEQUENCE [LARGE SCALE GENOMIC DNA]</scope>
    <source>
        <strain evidence="2 3">DSM 19573</strain>
    </source>
</reference>
<dbReference type="Pfam" id="PF07085">
    <property type="entry name" value="DRTGG"/>
    <property type="match status" value="1"/>
</dbReference>
<dbReference type="Gene3D" id="3.40.1390.20">
    <property type="entry name" value="HprK N-terminal domain-like"/>
    <property type="match status" value="1"/>
</dbReference>